<organism evidence="5 6">
    <name type="scientific">Clostridium frigidicarnis</name>
    <dbReference type="NCBI Taxonomy" id="84698"/>
    <lineage>
        <taxon>Bacteria</taxon>
        <taxon>Bacillati</taxon>
        <taxon>Bacillota</taxon>
        <taxon>Clostridia</taxon>
        <taxon>Eubacteriales</taxon>
        <taxon>Clostridiaceae</taxon>
        <taxon>Clostridium</taxon>
    </lineage>
</organism>
<evidence type="ECO:0000256" key="2">
    <source>
        <dbReference type="RuleBase" id="RU004447"/>
    </source>
</evidence>
<protein>
    <submittedName>
        <fullName evidence="5">Predicted Zn-dependent peptidase</fullName>
    </submittedName>
</protein>
<accession>A0A1I0WL88</accession>
<dbReference type="PANTHER" id="PTHR11851">
    <property type="entry name" value="METALLOPROTEASE"/>
    <property type="match status" value="1"/>
</dbReference>
<evidence type="ECO:0000313" key="6">
    <source>
        <dbReference type="Proteomes" id="UP000198619"/>
    </source>
</evidence>
<evidence type="ECO:0000259" key="4">
    <source>
        <dbReference type="Pfam" id="PF05193"/>
    </source>
</evidence>
<dbReference type="Proteomes" id="UP000198619">
    <property type="component" value="Unassembled WGS sequence"/>
</dbReference>
<dbReference type="GO" id="GO:0006508">
    <property type="term" value="P:proteolysis"/>
    <property type="evidence" value="ECO:0007669"/>
    <property type="project" value="InterPro"/>
</dbReference>
<dbReference type="PANTHER" id="PTHR11851:SF49">
    <property type="entry name" value="MITOCHONDRIAL-PROCESSING PEPTIDASE SUBUNIT ALPHA"/>
    <property type="match status" value="1"/>
</dbReference>
<gene>
    <name evidence="5" type="ORF">SAMN04488528_1005180</name>
</gene>
<evidence type="ECO:0000259" key="3">
    <source>
        <dbReference type="Pfam" id="PF00675"/>
    </source>
</evidence>
<dbReference type="FunFam" id="3.30.830.10:FF:000008">
    <property type="entry name" value="Mitochondrial-processing peptidase subunit beta"/>
    <property type="match status" value="1"/>
</dbReference>
<comment type="similarity">
    <text evidence="1 2">Belongs to the peptidase M16 family.</text>
</comment>
<evidence type="ECO:0000256" key="1">
    <source>
        <dbReference type="ARBA" id="ARBA00007261"/>
    </source>
</evidence>
<sequence length="417" mass="47412">MYNVFKLNNGLRVVVENIDYINSVSVGLWVENGSRNESKYNNGISHFIEHMFFKGTDNRTAKELAEVIENVGGQLNAFTGKEATCYYIKALNSHLDLALDVLSDMMFNSIFSEEEIEKEKSVVIEEINMGEDSPEEVLSDLHSHCVWGEDSISYPVLGTEDTVKSFNQDMIKEYIKNHYTPDKTVISICGNVKQYNIEQLIEKYFSNWKCDNKQLVIYSAPPILKQVEYREKPIEQVHLCLGLKGIPIGHDDVYSLLLINNVFGGTVSSRLFQKVREELGLCYSIYSYSSSYINTGVLNIYTGVSPKYVYDTINVIKKEVEDFCKNGVNEFDLSIAKEQIKGNYILGLESTSSKMFANGRSIMFLNKIYTPDDIIHKIDCINKDSLTNIMNETFNKGIYNCSLVGKNLNLEKLNSII</sequence>
<dbReference type="RefSeq" id="WP_090039363.1">
    <property type="nucleotide sequence ID" value="NZ_FOKI01000005.1"/>
</dbReference>
<dbReference type="SUPFAM" id="SSF63411">
    <property type="entry name" value="LuxS/MPP-like metallohydrolase"/>
    <property type="match status" value="2"/>
</dbReference>
<feature type="domain" description="Peptidase M16 N-terminal" evidence="3">
    <location>
        <begin position="12"/>
        <end position="159"/>
    </location>
</feature>
<keyword evidence="6" id="KW-1185">Reference proteome</keyword>
<dbReference type="PROSITE" id="PS00143">
    <property type="entry name" value="INSULINASE"/>
    <property type="match status" value="1"/>
</dbReference>
<feature type="domain" description="Peptidase M16 C-terminal" evidence="4">
    <location>
        <begin position="165"/>
        <end position="339"/>
    </location>
</feature>
<evidence type="ECO:0000313" key="5">
    <source>
        <dbReference type="EMBL" id="SFA89512.1"/>
    </source>
</evidence>
<dbReference type="InterPro" id="IPR050361">
    <property type="entry name" value="MPP/UQCRC_Complex"/>
</dbReference>
<dbReference type="OrthoDB" id="9811314at2"/>
<dbReference type="InterPro" id="IPR007863">
    <property type="entry name" value="Peptidase_M16_C"/>
</dbReference>
<reference evidence="5 6" key="1">
    <citation type="submission" date="2016-10" db="EMBL/GenBank/DDBJ databases">
        <authorList>
            <person name="de Groot N.N."/>
        </authorList>
    </citation>
    <scope>NUCLEOTIDE SEQUENCE [LARGE SCALE GENOMIC DNA]</scope>
    <source>
        <strain evidence="5 6">DSM 12271</strain>
    </source>
</reference>
<dbReference type="InterPro" id="IPR011249">
    <property type="entry name" value="Metalloenz_LuxS/M16"/>
</dbReference>
<dbReference type="AlphaFoldDB" id="A0A1I0WL88"/>
<dbReference type="GO" id="GO:0004222">
    <property type="term" value="F:metalloendopeptidase activity"/>
    <property type="evidence" value="ECO:0007669"/>
    <property type="project" value="InterPro"/>
</dbReference>
<dbReference type="InterPro" id="IPR001431">
    <property type="entry name" value="Pept_M16_Zn_BS"/>
</dbReference>
<dbReference type="Pfam" id="PF00675">
    <property type="entry name" value="Peptidase_M16"/>
    <property type="match status" value="1"/>
</dbReference>
<dbReference type="InterPro" id="IPR011765">
    <property type="entry name" value="Pept_M16_N"/>
</dbReference>
<name>A0A1I0WL88_9CLOT</name>
<dbReference type="STRING" id="84698.SAMN04488528_1005180"/>
<dbReference type="Pfam" id="PF05193">
    <property type="entry name" value="Peptidase_M16_C"/>
    <property type="match status" value="1"/>
</dbReference>
<proteinExistence type="inferred from homology"/>
<dbReference type="Gene3D" id="3.30.830.10">
    <property type="entry name" value="Metalloenzyme, LuxS/M16 peptidase-like"/>
    <property type="match status" value="2"/>
</dbReference>
<dbReference type="GO" id="GO:0046872">
    <property type="term" value="F:metal ion binding"/>
    <property type="evidence" value="ECO:0007669"/>
    <property type="project" value="InterPro"/>
</dbReference>
<dbReference type="EMBL" id="FOKI01000005">
    <property type="protein sequence ID" value="SFA89512.1"/>
    <property type="molecule type" value="Genomic_DNA"/>
</dbReference>